<accession>A0A4Y2W6I1</accession>
<comment type="caution">
    <text evidence="1">The sequence shown here is derived from an EMBL/GenBank/DDBJ whole genome shotgun (WGS) entry which is preliminary data.</text>
</comment>
<name>A0A4Y2W6I1_ARAVE</name>
<sequence>MTKTAPELASPIQPCSLNQREDVWPLGMIMCNRFHTRGRGFKRFGFRLCKSPAPKPRPCHYATTTLQLGIGDILFSYGLKNGPWTYVIDFCKKMDLIAKDYLCPKYGEKMELFEWHDRDDGFIWFCRKHRLNVHHVR</sequence>
<evidence type="ECO:0000313" key="1">
    <source>
        <dbReference type="EMBL" id="GBO32975.1"/>
    </source>
</evidence>
<dbReference type="EMBL" id="BGPR01056489">
    <property type="protein sequence ID" value="GBO32975.1"/>
    <property type="molecule type" value="Genomic_DNA"/>
</dbReference>
<protein>
    <submittedName>
        <fullName evidence="1">Uncharacterized protein</fullName>
    </submittedName>
</protein>
<dbReference type="Proteomes" id="UP000499080">
    <property type="component" value="Unassembled WGS sequence"/>
</dbReference>
<dbReference type="OrthoDB" id="424490at2759"/>
<dbReference type="AlphaFoldDB" id="A0A4Y2W6I1"/>
<feature type="non-terminal residue" evidence="1">
    <location>
        <position position="137"/>
    </location>
</feature>
<proteinExistence type="predicted"/>
<keyword evidence="2" id="KW-1185">Reference proteome</keyword>
<organism evidence="1 2">
    <name type="scientific">Araneus ventricosus</name>
    <name type="common">Orbweaver spider</name>
    <name type="synonym">Epeira ventricosa</name>
    <dbReference type="NCBI Taxonomy" id="182803"/>
    <lineage>
        <taxon>Eukaryota</taxon>
        <taxon>Metazoa</taxon>
        <taxon>Ecdysozoa</taxon>
        <taxon>Arthropoda</taxon>
        <taxon>Chelicerata</taxon>
        <taxon>Arachnida</taxon>
        <taxon>Araneae</taxon>
        <taxon>Araneomorphae</taxon>
        <taxon>Entelegynae</taxon>
        <taxon>Araneoidea</taxon>
        <taxon>Araneidae</taxon>
        <taxon>Araneus</taxon>
    </lineage>
</organism>
<gene>
    <name evidence="1" type="ORF">AVEN_95858_1</name>
</gene>
<evidence type="ECO:0000313" key="2">
    <source>
        <dbReference type="Proteomes" id="UP000499080"/>
    </source>
</evidence>
<reference evidence="1 2" key="1">
    <citation type="journal article" date="2019" name="Sci. Rep.">
        <title>Orb-weaving spider Araneus ventricosus genome elucidates the spidroin gene catalogue.</title>
        <authorList>
            <person name="Kono N."/>
            <person name="Nakamura H."/>
            <person name="Ohtoshi R."/>
            <person name="Moran D.A.P."/>
            <person name="Shinohara A."/>
            <person name="Yoshida Y."/>
            <person name="Fujiwara M."/>
            <person name="Mori M."/>
            <person name="Tomita M."/>
            <person name="Arakawa K."/>
        </authorList>
    </citation>
    <scope>NUCLEOTIDE SEQUENCE [LARGE SCALE GENOMIC DNA]</scope>
</reference>